<name>A0A6V7EY63_9XANT</name>
<evidence type="ECO:0000313" key="2">
    <source>
        <dbReference type="Proteomes" id="UP000587508"/>
    </source>
</evidence>
<gene>
    <name evidence="1" type="ORF">CFBP7900_28380</name>
</gene>
<dbReference type="EMBL" id="CAJDKC010000004">
    <property type="protein sequence ID" value="CAD0356287.1"/>
    <property type="molecule type" value="Genomic_DNA"/>
</dbReference>
<reference evidence="1 2" key="1">
    <citation type="submission" date="2020-07" db="EMBL/GenBank/DDBJ databases">
        <authorList>
            <person name="Pothier F. J."/>
        </authorList>
    </citation>
    <scope>NUCLEOTIDE SEQUENCE [LARGE SCALE GENOMIC DNA]</scope>
    <source>
        <strain evidence="1 2">CFBP 7900</strain>
    </source>
</reference>
<dbReference type="AlphaFoldDB" id="A0A6V7EY63"/>
<accession>A0A6V7EY63</accession>
<evidence type="ECO:0000313" key="1">
    <source>
        <dbReference type="EMBL" id="CAD0356282.1"/>
    </source>
</evidence>
<dbReference type="Proteomes" id="UP000587508">
    <property type="component" value="Unassembled WGS sequence"/>
</dbReference>
<sequence>MLLPNKGVQLEQLLKSGCSEKADGWLDLPTLDDVGLPTAIDLSALVELMPVVVAREGAGGPQVELVMGVEGTTLSRPLLDLQEPTPVPVPAKTFGMS</sequence>
<dbReference type="EMBL" id="CAJDKC010000004">
    <property type="protein sequence ID" value="CAD0356282.1"/>
    <property type="molecule type" value="Genomic_DNA"/>
</dbReference>
<proteinExistence type="predicted"/>
<comment type="caution">
    <text evidence="1">The sequence shown here is derived from an EMBL/GenBank/DDBJ whole genome shotgun (WGS) entry which is preliminary data.</text>
</comment>
<protein>
    <submittedName>
        <fullName evidence="1">Uncharacterized protein</fullName>
    </submittedName>
</protein>
<organism evidence="1 2">
    <name type="scientific">Xanthomonas hortorum pv. carotae</name>
    <dbReference type="NCBI Taxonomy" id="487904"/>
    <lineage>
        <taxon>Bacteria</taxon>
        <taxon>Pseudomonadati</taxon>
        <taxon>Pseudomonadota</taxon>
        <taxon>Gammaproteobacteria</taxon>
        <taxon>Lysobacterales</taxon>
        <taxon>Lysobacteraceae</taxon>
        <taxon>Xanthomonas</taxon>
    </lineage>
</organism>